<dbReference type="RefSeq" id="XP_016683863.1">
    <property type="nucleotide sequence ID" value="XM_016828374.1"/>
</dbReference>
<proteinExistence type="predicted"/>
<dbReference type="InterPro" id="IPR052343">
    <property type="entry name" value="Retrotransposon-Effector_Assoc"/>
</dbReference>
<name>A0A1U8J5G5_GOSHI</name>
<dbReference type="GeneID" id="107902151"/>
<dbReference type="AlphaFoldDB" id="A0A1U8J5G5"/>
<evidence type="ECO:0000313" key="3">
    <source>
        <dbReference type="RefSeq" id="XP_016683863.1"/>
    </source>
</evidence>
<dbReference type="PANTHER" id="PTHR46890">
    <property type="entry name" value="NON-LTR RETROLELEMENT REVERSE TRANSCRIPTASE-LIKE PROTEIN-RELATED"/>
    <property type="match status" value="1"/>
</dbReference>
<dbReference type="SUPFAM" id="SSF56672">
    <property type="entry name" value="DNA/RNA polymerases"/>
    <property type="match status" value="1"/>
</dbReference>
<dbReference type="PROSITE" id="PS50878">
    <property type="entry name" value="RT_POL"/>
    <property type="match status" value="1"/>
</dbReference>
<dbReference type="Pfam" id="PF13966">
    <property type="entry name" value="zf-RVT"/>
    <property type="match status" value="1"/>
</dbReference>
<dbReference type="OrthoDB" id="428918at2759"/>
<gene>
    <name evidence="3" type="primary">LOC107902151</name>
</gene>
<dbReference type="InterPro" id="IPR026960">
    <property type="entry name" value="RVT-Znf"/>
</dbReference>
<accession>A0A1U8J5G5</accession>
<protein>
    <recommendedName>
        <fullName evidence="1">Reverse transcriptase domain-containing protein</fullName>
    </recommendedName>
</protein>
<organism evidence="2 3">
    <name type="scientific">Gossypium hirsutum</name>
    <name type="common">Upland cotton</name>
    <name type="synonym">Gossypium mexicanum</name>
    <dbReference type="NCBI Taxonomy" id="3635"/>
    <lineage>
        <taxon>Eukaryota</taxon>
        <taxon>Viridiplantae</taxon>
        <taxon>Streptophyta</taxon>
        <taxon>Embryophyta</taxon>
        <taxon>Tracheophyta</taxon>
        <taxon>Spermatophyta</taxon>
        <taxon>Magnoliopsida</taxon>
        <taxon>eudicotyledons</taxon>
        <taxon>Gunneridae</taxon>
        <taxon>Pentapetalae</taxon>
        <taxon>rosids</taxon>
        <taxon>malvids</taxon>
        <taxon>Malvales</taxon>
        <taxon>Malvaceae</taxon>
        <taxon>Malvoideae</taxon>
        <taxon>Gossypium</taxon>
    </lineage>
</organism>
<dbReference type="PaxDb" id="3635-A0A1U8J5G5"/>
<dbReference type="STRING" id="3635.A0A1U8J5G5"/>
<dbReference type="InterPro" id="IPR043502">
    <property type="entry name" value="DNA/RNA_pol_sf"/>
</dbReference>
<feature type="domain" description="Reverse transcriptase" evidence="1">
    <location>
        <begin position="124"/>
        <end position="406"/>
    </location>
</feature>
<dbReference type="Proteomes" id="UP000818029">
    <property type="component" value="Chromosome D05"/>
</dbReference>
<dbReference type="KEGG" id="ghi:107902151"/>
<evidence type="ECO:0000259" key="1">
    <source>
        <dbReference type="PROSITE" id="PS50878"/>
    </source>
</evidence>
<keyword evidence="2" id="KW-1185">Reference proteome</keyword>
<reference evidence="2" key="1">
    <citation type="journal article" date="2020" name="Nat. Genet.">
        <title>Genomic diversifications of five Gossypium allopolyploid species and their impact on cotton improvement.</title>
        <authorList>
            <person name="Chen Z.J."/>
            <person name="Sreedasyam A."/>
            <person name="Ando A."/>
            <person name="Song Q."/>
            <person name="De Santiago L.M."/>
            <person name="Hulse-Kemp A.M."/>
            <person name="Ding M."/>
            <person name="Ye W."/>
            <person name="Kirkbride R.C."/>
            <person name="Jenkins J."/>
            <person name="Plott C."/>
            <person name="Lovell J."/>
            <person name="Lin Y.M."/>
            <person name="Vaughn R."/>
            <person name="Liu B."/>
            <person name="Simpson S."/>
            <person name="Scheffler B.E."/>
            <person name="Wen L."/>
            <person name="Saski C.A."/>
            <person name="Grover C.E."/>
            <person name="Hu G."/>
            <person name="Conover J.L."/>
            <person name="Carlson J.W."/>
            <person name="Shu S."/>
            <person name="Boston L.B."/>
            <person name="Williams M."/>
            <person name="Peterson D.G."/>
            <person name="McGee K."/>
            <person name="Jones D.C."/>
            <person name="Wendel J.F."/>
            <person name="Stelly D.M."/>
            <person name="Grimwood J."/>
            <person name="Schmutz J."/>
        </authorList>
    </citation>
    <scope>NUCLEOTIDE SEQUENCE [LARGE SCALE GENOMIC DNA]</scope>
    <source>
        <strain evidence="2">cv. TM-1</strain>
    </source>
</reference>
<dbReference type="InterPro" id="IPR000477">
    <property type="entry name" value="RT_dom"/>
</dbReference>
<reference evidence="3" key="2">
    <citation type="submission" date="2025-08" db="UniProtKB">
        <authorList>
            <consortium name="RefSeq"/>
        </authorList>
    </citation>
    <scope>IDENTIFICATION</scope>
</reference>
<sequence length="802" mass="92156">MEVQLGLNLEADKEELYWAQQLEDAAGRRTTSSKEFLQIATDYFGKLFSASEGGSDEHLFGLVERKVTDRMNERLLKQFTDEEIVNAIKSLAPLKAPGVDGFPALFFQRYWHIIGPEVSQFCLSVLHGHSNIGDINKTRIVLIPKVDKPKNMSHFRPISLCTIIYKIIAKVLVLRMSDLLGLCIHESQGAFIPGRLISDNVLVAYEILHSLKMKRRGKKGNFALKLDMSKAYDRVEWDYLAGMMKHLGFHLNWITLIMRCVCSVTYSVSLNGTVSDWFSPSRGLRQGDPLSPYLFLICAEGFSLLLQDAKVKGKMMGAPIGREKFSVNHLFFTDDCILFGDATREGTELVRDIIQEYEVVSGQRVNFDKSLTYFGANVASDVQEEIIDLLGARLASNPEKYLGLPMMVGRRKKWAFAHFVDRFRKRVEGWSMRYLSMGGKEVWRILSQPQCLLAKVLKARYFPFFDILTVKVGSYTSFTWRSICSARELIGEGILWRVGNGDRVNIWNDPWLPGRENNRIPIQKIWPAWTTVNQLFSNGNSIWNRELVHKLVDVDTANRIFSIPISEQRPEDVLVWKHEGSGEFTVRSGYRVLFTERLQNVLSNSNEDYKCFYTNLWALNIPSKIKIHVWRVFNNLVPHYGNLNRRTLCVETACPLCKEVLEDTEHLLWSCGVLRSVWTSLQIKLPHFDASLDYKNCFVSTFLAEDGRQRRLISISLWCLWYHRNKLVHEGVKFSMSKVLGFIRGYDHDTWLVNKNPLLSSGCRGKDIWRPPESDIIKLNFDASYLPEKKIAITTVLARDSW</sequence>
<evidence type="ECO:0000313" key="2">
    <source>
        <dbReference type="Proteomes" id="UP000818029"/>
    </source>
</evidence>
<dbReference type="Pfam" id="PF00078">
    <property type="entry name" value="RVT_1"/>
    <property type="match status" value="1"/>
</dbReference>
<dbReference type="PANTHER" id="PTHR46890:SF48">
    <property type="entry name" value="RNA-DIRECTED DNA POLYMERASE"/>
    <property type="match status" value="1"/>
</dbReference>
<dbReference type="CDD" id="cd01650">
    <property type="entry name" value="RT_nLTR_like"/>
    <property type="match status" value="1"/>
</dbReference>